<evidence type="ECO:0000313" key="12">
    <source>
        <dbReference type="EMBL" id="RHD96100.1"/>
    </source>
</evidence>
<evidence type="ECO:0000313" key="21">
    <source>
        <dbReference type="Proteomes" id="UP000284835"/>
    </source>
</evidence>
<dbReference type="Proteomes" id="UP000479563">
    <property type="component" value="Unassembled WGS sequence"/>
</dbReference>
<evidence type="ECO:0000313" key="17">
    <source>
        <dbReference type="Proteomes" id="UP000095673"/>
    </source>
</evidence>
<dbReference type="Proteomes" id="UP000286104">
    <property type="component" value="Unassembled WGS sequence"/>
</dbReference>
<evidence type="ECO:0000313" key="18">
    <source>
        <dbReference type="Proteomes" id="UP000260970"/>
    </source>
</evidence>
<dbReference type="Proteomes" id="UP000095673">
    <property type="component" value="Unassembled WGS sequence"/>
</dbReference>
<dbReference type="InterPro" id="IPR053150">
    <property type="entry name" value="Teicoplanin_resist-assoc"/>
</dbReference>
<dbReference type="PANTHER" id="PTHR36834:SF1">
    <property type="entry name" value="INTEGRAL MEMBRANE PROTEIN"/>
    <property type="match status" value="1"/>
</dbReference>
<dbReference type="EMBL" id="QSUG01000010">
    <property type="protein sequence ID" value="RGN22084.1"/>
    <property type="molecule type" value="Genomic_DNA"/>
</dbReference>
<dbReference type="EMBL" id="QSKY01000013">
    <property type="protein sequence ID" value="RHF03292.1"/>
    <property type="molecule type" value="Genomic_DNA"/>
</dbReference>
<reference evidence="6" key="5">
    <citation type="submission" date="2021-10" db="EMBL/GenBank/DDBJ databases">
        <title>Collection of gut derived symbiotic bacterial strains cultured from healthy donors.</title>
        <authorList>
            <person name="Lin H."/>
            <person name="Littmann E."/>
            <person name="Claire K."/>
            <person name="Pamer E."/>
        </authorList>
    </citation>
    <scope>NUCLEOTIDE SEQUENCE</scope>
    <source>
        <strain evidence="6">MSK.22.92</strain>
    </source>
</reference>
<dbReference type="EMBL" id="CYYW01000008">
    <property type="protein sequence ID" value="CUO03252.1"/>
    <property type="molecule type" value="Genomic_DNA"/>
</dbReference>
<feature type="domain" description="VanZ-like" evidence="2">
    <location>
        <begin position="58"/>
        <end position="178"/>
    </location>
</feature>
<evidence type="ECO:0000313" key="16">
    <source>
        <dbReference type="Proteomes" id="UP000095384"/>
    </source>
</evidence>
<feature type="transmembrane region" description="Helical" evidence="1">
    <location>
        <begin position="51"/>
        <end position="69"/>
    </location>
</feature>
<dbReference type="EMBL" id="CYXM01000003">
    <property type="protein sequence ID" value="CUM87770.1"/>
    <property type="molecule type" value="Genomic_DNA"/>
</dbReference>
<dbReference type="Pfam" id="PF04892">
    <property type="entry name" value="VanZ"/>
    <property type="match status" value="1"/>
</dbReference>
<dbReference type="EMBL" id="JAJFBX010000010">
    <property type="protein sequence ID" value="MCC2747076.1"/>
    <property type="molecule type" value="Genomic_DNA"/>
</dbReference>
<evidence type="ECO:0000313" key="14">
    <source>
        <dbReference type="EMBL" id="RHF03292.1"/>
    </source>
</evidence>
<keyword evidence="1" id="KW-0812">Transmembrane</keyword>
<dbReference type="Proteomes" id="UP000284835">
    <property type="component" value="Unassembled WGS sequence"/>
</dbReference>
<organism evidence="3 15">
    <name type="scientific">Agathobacter rectalis</name>
    <dbReference type="NCBI Taxonomy" id="39491"/>
    <lineage>
        <taxon>Bacteria</taxon>
        <taxon>Bacillati</taxon>
        <taxon>Bacillota</taxon>
        <taxon>Clostridia</taxon>
        <taxon>Lachnospirales</taxon>
        <taxon>Lachnospiraceae</taxon>
        <taxon>Agathobacter</taxon>
    </lineage>
</organism>
<evidence type="ECO:0000313" key="6">
    <source>
        <dbReference type="EMBL" id="MCC2747076.1"/>
    </source>
</evidence>
<dbReference type="PANTHER" id="PTHR36834">
    <property type="entry name" value="MEMBRANE PROTEIN-RELATED"/>
    <property type="match status" value="1"/>
</dbReference>
<evidence type="ECO:0000313" key="4">
    <source>
        <dbReference type="EMBL" id="CUM87770.1"/>
    </source>
</evidence>
<dbReference type="EMBL" id="QSJS01000005">
    <property type="protein sequence ID" value="RHD96100.1"/>
    <property type="molecule type" value="Genomic_DNA"/>
</dbReference>
<reference evidence="3" key="2">
    <citation type="submission" date="2015-05" db="EMBL/GenBank/DDBJ databases">
        <authorList>
            <person name="Wang D.B."/>
            <person name="Wang M."/>
        </authorList>
    </citation>
    <scope>NUCLEOTIDE SEQUENCE [LARGE SCALE GENOMIC DNA]</scope>
    <source>
        <strain evidence="3">T1-815</strain>
    </source>
</reference>
<name>A0A0M6WLZ8_9FIRM</name>
<protein>
    <submittedName>
        <fullName evidence="3">Glycopeptide antibiotics resistance protein</fullName>
    </submittedName>
    <submittedName>
        <fullName evidence="6">VanZ family protein</fullName>
    </submittedName>
    <submittedName>
        <fullName evidence="4">VanZ like family</fullName>
    </submittedName>
</protein>
<evidence type="ECO:0000313" key="15">
    <source>
        <dbReference type="Proteomes" id="UP000049472"/>
    </source>
</evidence>
<feature type="transmembrane region" description="Helical" evidence="1">
    <location>
        <begin position="106"/>
        <end position="124"/>
    </location>
</feature>
<keyword evidence="15" id="KW-1185">Reference proteome</keyword>
<evidence type="ECO:0000313" key="9">
    <source>
        <dbReference type="EMBL" id="RGT79997.1"/>
    </source>
</evidence>
<dbReference type="Proteomes" id="UP000284296">
    <property type="component" value="Unassembled WGS sequence"/>
</dbReference>
<reference evidence="18 19" key="3">
    <citation type="submission" date="2018-08" db="EMBL/GenBank/DDBJ databases">
        <title>A genome reference for cultivated species of the human gut microbiota.</title>
        <authorList>
            <person name="Zou Y."/>
            <person name="Xue W."/>
            <person name="Luo G."/>
        </authorList>
    </citation>
    <scope>NUCLEOTIDE SEQUENCE [LARGE SCALE GENOMIC DNA]</scope>
    <source>
        <strain evidence="10 24">AF12-8</strain>
        <strain evidence="9 20">AF18-16LB</strain>
        <strain evidence="14 19">AM26-2LB</strain>
        <strain evidence="13 22">AM29-10</strain>
        <strain evidence="12 21">AM30-13AC</strain>
        <strain evidence="11 23">AM36-3AA</strain>
        <strain evidence="8 18">OM05-6AA</strain>
    </source>
</reference>
<dbReference type="RefSeq" id="WP_055061894.1">
    <property type="nucleotide sequence ID" value="NZ_CVRQ01000020.1"/>
</dbReference>
<evidence type="ECO:0000313" key="22">
    <source>
        <dbReference type="Proteomes" id="UP000285290"/>
    </source>
</evidence>
<dbReference type="OrthoDB" id="9805025at2"/>
<dbReference type="EMBL" id="QSAE01000018">
    <property type="protein sequence ID" value="RGW40000.1"/>
    <property type="molecule type" value="Genomic_DNA"/>
</dbReference>
<dbReference type="Proteomes" id="UP000095384">
    <property type="component" value="Unassembled WGS sequence"/>
</dbReference>
<reference evidence="15" key="1">
    <citation type="submission" date="2015-05" db="EMBL/GenBank/DDBJ databases">
        <authorList>
            <consortium name="Pathogen Informatics"/>
        </authorList>
    </citation>
    <scope>NUCLEOTIDE SEQUENCE [LARGE SCALE GENOMIC DNA]</scope>
    <source>
        <strain evidence="5 16">2789STDY5608860</strain>
        <strain evidence="4 17">2789STDY5834968</strain>
        <strain evidence="15">T1-815</strain>
    </source>
</reference>
<dbReference type="Proteomes" id="UP001197847">
    <property type="component" value="Unassembled WGS sequence"/>
</dbReference>
<sequence length="512" mass="57675">MRISDIMRLGKSAIIFATIVVAFLAIIWLLGYKMIYKKILHGKKQISIGRIGLVCVLAVYIVVVLYVTLLRGGIGFGGFEYRANFKPFSSYKEAWYNFSAQEWRNLILNICMFVPFGFLLPICFGKIKRAWKIYLCGFGFALFIEVVQLITGRGVFETDDIINNTIGAMIGYGLFSVARLIFVAVCSRKKVQDNTNEVSGVAHDENVCERQNISIRKCLVAQLPLAFTIIAFAAVFIVYNSMEYGNLSIDNISNQNVDVSMADGVSLADEADPLDVYTIHRATEDEARELADGYFSKYGVLIDDSKTDIYDDTIIFYSTSLDDEGSNLSIWCDYEGPTVSFTDFSNIDDENSYADAGLSEEFVREKLENLGVVIPENAVFAPIEEYDAGNYRFTNDGEILDDGLYYKGTIECCINSSGKIANFRDSMIKYTPYKKVDVISEKEAYDRLCAGKFYFPDYDKDEQLSDLVVKSVKISYTPDSKGYYRPVYEFVANANQDTGKREISIMVDAMEI</sequence>
<keyword evidence="1" id="KW-0472">Membrane</keyword>
<keyword evidence="1" id="KW-1133">Transmembrane helix</keyword>
<dbReference type="Proteomes" id="UP000286581">
    <property type="component" value="Unassembled WGS sequence"/>
</dbReference>
<dbReference type="Proteomes" id="UP000283501">
    <property type="component" value="Unassembled WGS sequence"/>
</dbReference>
<evidence type="ECO:0000313" key="19">
    <source>
        <dbReference type="Proteomes" id="UP000283501"/>
    </source>
</evidence>
<dbReference type="EMBL" id="WKQP01000007">
    <property type="protein sequence ID" value="MSC59784.1"/>
    <property type="molecule type" value="Genomic_DNA"/>
</dbReference>
<evidence type="ECO:0000313" key="20">
    <source>
        <dbReference type="Proteomes" id="UP000284296"/>
    </source>
</evidence>
<feature type="transmembrane region" description="Helical" evidence="1">
    <location>
        <begin position="131"/>
        <end position="150"/>
    </location>
</feature>
<reference evidence="7 25" key="4">
    <citation type="journal article" date="2019" name="Nat. Med.">
        <title>A library of human gut bacterial isolates paired with longitudinal multiomics data enables mechanistic microbiome research.</title>
        <authorList>
            <person name="Poyet M."/>
            <person name="Groussin M."/>
            <person name="Gibbons S.M."/>
            <person name="Avila-Pacheco J."/>
            <person name="Jiang X."/>
            <person name="Kearney S.M."/>
            <person name="Perrotta A.R."/>
            <person name="Berdy B."/>
            <person name="Zhao S."/>
            <person name="Lieberman T.D."/>
            <person name="Swanson P.K."/>
            <person name="Smith M."/>
            <person name="Roesemann S."/>
            <person name="Alexander J.E."/>
            <person name="Rich S.A."/>
            <person name="Livny J."/>
            <person name="Vlamakis H."/>
            <person name="Clish C."/>
            <person name="Bullock K."/>
            <person name="Deik A."/>
            <person name="Scott J."/>
            <person name="Pierce K.A."/>
            <person name="Xavier R.J."/>
            <person name="Alm E.J."/>
        </authorList>
    </citation>
    <scope>NUCLEOTIDE SEQUENCE [LARGE SCALE GENOMIC DNA]</scope>
    <source>
        <strain evidence="7 25">BIOML-A11</strain>
    </source>
</reference>
<evidence type="ECO:0000313" key="8">
    <source>
        <dbReference type="EMBL" id="RGN22084.1"/>
    </source>
</evidence>
<dbReference type="Proteomes" id="UP000049472">
    <property type="component" value="Unassembled WGS sequence"/>
</dbReference>
<evidence type="ECO:0000313" key="7">
    <source>
        <dbReference type="EMBL" id="MSC59784.1"/>
    </source>
</evidence>
<dbReference type="EMBL" id="QSKC01000010">
    <property type="protein sequence ID" value="RHE31785.1"/>
    <property type="molecule type" value="Genomic_DNA"/>
</dbReference>
<evidence type="ECO:0000313" key="25">
    <source>
        <dbReference type="Proteomes" id="UP000479563"/>
    </source>
</evidence>
<evidence type="ECO:0000313" key="3">
    <source>
        <dbReference type="EMBL" id="CRL38081.1"/>
    </source>
</evidence>
<dbReference type="EMBL" id="CVRQ01000020">
    <property type="protein sequence ID" value="CRL38081.1"/>
    <property type="molecule type" value="Genomic_DNA"/>
</dbReference>
<dbReference type="InterPro" id="IPR006976">
    <property type="entry name" value="VanZ-like"/>
</dbReference>
<dbReference type="Proteomes" id="UP000285290">
    <property type="component" value="Unassembled WGS sequence"/>
</dbReference>
<evidence type="ECO:0000256" key="1">
    <source>
        <dbReference type="SAM" id="Phobius"/>
    </source>
</evidence>
<feature type="transmembrane region" description="Helical" evidence="1">
    <location>
        <begin position="219"/>
        <end position="239"/>
    </location>
</feature>
<evidence type="ECO:0000313" key="23">
    <source>
        <dbReference type="Proteomes" id="UP000286104"/>
    </source>
</evidence>
<evidence type="ECO:0000313" key="10">
    <source>
        <dbReference type="EMBL" id="RGW40000.1"/>
    </source>
</evidence>
<feature type="transmembrane region" description="Helical" evidence="1">
    <location>
        <begin position="162"/>
        <end position="182"/>
    </location>
</feature>
<evidence type="ECO:0000313" key="5">
    <source>
        <dbReference type="EMBL" id="CUO03252.1"/>
    </source>
</evidence>
<dbReference type="EMBL" id="QSHU01000003">
    <property type="protein sequence ID" value="RHC40868.1"/>
    <property type="molecule type" value="Genomic_DNA"/>
</dbReference>
<gene>
    <name evidence="14" type="ORF">DW703_09810</name>
    <name evidence="13" type="ORF">DW753_09085</name>
    <name evidence="12" type="ORF">DW775_05595</name>
    <name evidence="11" type="ORF">DW848_04175</name>
    <name evidence="10" type="ORF">DWV78_07160</name>
    <name evidence="9" type="ORF">DWX06_11545</name>
    <name evidence="8" type="ORF">DXB72_10580</name>
    <name evidence="5" type="ORF">ERS852417_01447</name>
    <name evidence="4" type="ORF">ERS852580_00967</name>
    <name evidence="7" type="ORF">GKE07_06110</name>
    <name evidence="6" type="ORF">LK487_08540</name>
    <name evidence="3" type="ORF">T1815_17381</name>
</gene>
<feature type="transmembrane region" description="Helical" evidence="1">
    <location>
        <begin position="12"/>
        <end position="30"/>
    </location>
</feature>
<evidence type="ECO:0000313" key="13">
    <source>
        <dbReference type="EMBL" id="RHE31785.1"/>
    </source>
</evidence>
<evidence type="ECO:0000313" key="11">
    <source>
        <dbReference type="EMBL" id="RHC40868.1"/>
    </source>
</evidence>
<evidence type="ECO:0000259" key="2">
    <source>
        <dbReference type="Pfam" id="PF04892"/>
    </source>
</evidence>
<dbReference type="AlphaFoldDB" id="A0A0M6WLZ8"/>
<accession>A0A0M6WLZ8</accession>
<dbReference type="Proteomes" id="UP000260970">
    <property type="component" value="Unassembled WGS sequence"/>
</dbReference>
<evidence type="ECO:0000313" key="24">
    <source>
        <dbReference type="Proteomes" id="UP000286581"/>
    </source>
</evidence>
<proteinExistence type="predicted"/>
<dbReference type="EMBL" id="QRXG01000021">
    <property type="protein sequence ID" value="RGT79997.1"/>
    <property type="molecule type" value="Genomic_DNA"/>
</dbReference>